<accession>A0A369VVJ2</accession>
<keyword evidence="2 4" id="KW-0472">Membrane</keyword>
<dbReference type="SUPFAM" id="SSF56935">
    <property type="entry name" value="Porins"/>
    <property type="match status" value="1"/>
</dbReference>
<evidence type="ECO:0000256" key="4">
    <source>
        <dbReference type="RuleBase" id="RU003357"/>
    </source>
</evidence>
<evidence type="ECO:0000313" key="10">
    <source>
        <dbReference type="Proteomes" id="UP000253918"/>
    </source>
</evidence>
<dbReference type="Pfam" id="PF07715">
    <property type="entry name" value="Plug"/>
    <property type="match status" value="1"/>
</dbReference>
<evidence type="ECO:0000313" key="9">
    <source>
        <dbReference type="EMBL" id="RDE05665.1"/>
    </source>
</evidence>
<reference evidence="9 10" key="1">
    <citation type="submission" date="2018-07" db="EMBL/GenBank/DDBJ databases">
        <title>a novel species of Sphingomonas isolated from the rhizosphere soil of Araceae plant.</title>
        <authorList>
            <person name="Zhiyong W."/>
            <person name="Qinglan Z."/>
            <person name="Zhiwei F."/>
            <person name="Ding X."/>
            <person name="Gejiao W."/>
            <person name="Shixue Z."/>
        </authorList>
    </citation>
    <scope>NUCLEOTIDE SEQUENCE [LARGE SCALE GENOMIC DNA]</scope>
    <source>
        <strain evidence="9 10">WZY 27</strain>
    </source>
</reference>
<evidence type="ECO:0000256" key="3">
    <source>
        <dbReference type="ARBA" id="ARBA00023237"/>
    </source>
</evidence>
<dbReference type="Proteomes" id="UP000253918">
    <property type="component" value="Unassembled WGS sequence"/>
</dbReference>
<feature type="chain" id="PRO_5016927876" evidence="6">
    <location>
        <begin position="25"/>
        <end position="1004"/>
    </location>
</feature>
<feature type="signal peptide" evidence="6">
    <location>
        <begin position="1"/>
        <end position="24"/>
    </location>
</feature>
<evidence type="ECO:0000259" key="8">
    <source>
        <dbReference type="Pfam" id="PF07715"/>
    </source>
</evidence>
<protein>
    <submittedName>
        <fullName evidence="9">TonB-dependent receptor</fullName>
    </submittedName>
</protein>
<dbReference type="NCBIfam" id="TIGR01782">
    <property type="entry name" value="TonB-Xanth-Caul"/>
    <property type="match status" value="1"/>
</dbReference>
<dbReference type="Gene3D" id="2.170.130.10">
    <property type="entry name" value="TonB-dependent receptor, plug domain"/>
    <property type="match status" value="1"/>
</dbReference>
<dbReference type="AlphaFoldDB" id="A0A369VVJ2"/>
<dbReference type="InterPro" id="IPR012910">
    <property type="entry name" value="Plug_dom"/>
</dbReference>
<feature type="region of interest" description="Disordered" evidence="5">
    <location>
        <begin position="30"/>
        <end position="69"/>
    </location>
</feature>
<gene>
    <name evidence="9" type="ORF">DVW87_10645</name>
</gene>
<dbReference type="OrthoDB" id="5476657at2"/>
<keyword evidence="10" id="KW-1185">Reference proteome</keyword>
<comment type="caution">
    <text evidence="9">The sequence shown here is derived from an EMBL/GenBank/DDBJ whole genome shotgun (WGS) entry which is preliminary data.</text>
</comment>
<dbReference type="GO" id="GO:0009279">
    <property type="term" value="C:cell outer membrane"/>
    <property type="evidence" value="ECO:0007669"/>
    <property type="project" value="UniProtKB-SubCell"/>
</dbReference>
<keyword evidence="9" id="KW-0675">Receptor</keyword>
<dbReference type="InterPro" id="IPR037066">
    <property type="entry name" value="Plug_dom_sf"/>
</dbReference>
<name>A0A369VVJ2_9SPHN</name>
<evidence type="ECO:0000256" key="6">
    <source>
        <dbReference type="SAM" id="SignalP"/>
    </source>
</evidence>
<dbReference type="Gene3D" id="2.40.170.20">
    <property type="entry name" value="TonB-dependent receptor, beta-barrel domain"/>
    <property type="match status" value="1"/>
</dbReference>
<evidence type="ECO:0000256" key="2">
    <source>
        <dbReference type="ARBA" id="ARBA00023136"/>
    </source>
</evidence>
<keyword evidence="4" id="KW-0798">TonB box</keyword>
<keyword evidence="3" id="KW-0998">Cell outer membrane</keyword>
<dbReference type="InterPro" id="IPR036942">
    <property type="entry name" value="Beta-barrel_TonB_sf"/>
</dbReference>
<evidence type="ECO:0000256" key="5">
    <source>
        <dbReference type="SAM" id="MobiDB-lite"/>
    </source>
</evidence>
<evidence type="ECO:0000259" key="7">
    <source>
        <dbReference type="Pfam" id="PF00593"/>
    </source>
</evidence>
<organism evidence="9 10">
    <name type="scientific">Sphingomonas aracearum</name>
    <dbReference type="NCBI Taxonomy" id="2283317"/>
    <lineage>
        <taxon>Bacteria</taxon>
        <taxon>Pseudomonadati</taxon>
        <taxon>Pseudomonadota</taxon>
        <taxon>Alphaproteobacteria</taxon>
        <taxon>Sphingomonadales</taxon>
        <taxon>Sphingomonadaceae</taxon>
        <taxon>Sphingomonas</taxon>
    </lineage>
</organism>
<feature type="compositionally biased region" description="Polar residues" evidence="5">
    <location>
        <begin position="36"/>
        <end position="45"/>
    </location>
</feature>
<dbReference type="PANTHER" id="PTHR40980">
    <property type="entry name" value="PLUG DOMAIN-CONTAINING PROTEIN"/>
    <property type="match status" value="1"/>
</dbReference>
<keyword evidence="6" id="KW-0732">Signal</keyword>
<comment type="similarity">
    <text evidence="4">Belongs to the TonB-dependent receptor family.</text>
</comment>
<dbReference type="InterPro" id="IPR000531">
    <property type="entry name" value="Beta-barrel_TonB"/>
</dbReference>
<dbReference type="InterPro" id="IPR010104">
    <property type="entry name" value="TonB_rcpt_bac"/>
</dbReference>
<dbReference type="CDD" id="cd01347">
    <property type="entry name" value="ligand_gated_channel"/>
    <property type="match status" value="1"/>
</dbReference>
<dbReference type="PANTHER" id="PTHR40980:SF3">
    <property type="entry name" value="TONB-DEPENDENT RECEPTOR-LIKE BETA-BARREL DOMAIN-CONTAINING PROTEIN"/>
    <property type="match status" value="1"/>
</dbReference>
<proteinExistence type="inferred from homology"/>
<dbReference type="EMBL" id="QQNB01000002">
    <property type="protein sequence ID" value="RDE05665.1"/>
    <property type="molecule type" value="Genomic_DNA"/>
</dbReference>
<feature type="domain" description="TonB-dependent receptor-like beta-barrel" evidence="7">
    <location>
        <begin position="487"/>
        <end position="961"/>
    </location>
</feature>
<evidence type="ECO:0000256" key="1">
    <source>
        <dbReference type="ARBA" id="ARBA00004442"/>
    </source>
</evidence>
<feature type="domain" description="TonB-dependent receptor plug" evidence="8">
    <location>
        <begin position="87"/>
        <end position="188"/>
    </location>
</feature>
<comment type="subcellular location">
    <subcellularLocation>
        <location evidence="1 4">Cell outer membrane</location>
    </subcellularLocation>
</comment>
<dbReference type="Pfam" id="PF00593">
    <property type="entry name" value="TonB_dep_Rec_b-barrel"/>
    <property type="match status" value="1"/>
</dbReference>
<sequence>MRRFNATVAVFLTGTALAFPFAAAAQEAAAPVPGSPESQQGQAATPNAPGDVPQTRVDQREPGPGETSEDIVVTGIRRGIADSISLKRDNTSIVEAVSAEDIGKLPDVSIAESIARLPGLAAQRVNGRAQVISIRGLSPDFTTTLLNGRQQASSGDNRAVEFDQYPSELLSSVVIYKTPDAQISGMGLSGTADLRTVRPLTFGKQAFAVNVRGEKTEGGRLNDDIRNWGYRLSASYIDQFADGKIGIALGYARLDSPSGNRHYKAYGYEAFGNQDTNGDGINDINGVTPDSADGALAVNGQEIFVTSRSNQRDAFVGIFEFQPSDVVHTTIDAYYSKFKQNEVTRGAEWFSNPFNGAPIPAGYGCRLPVSAGATSCPDGTAFTGVTAPDIGGTKVITAGTQANVVPIIRNDNNKREDELFSIGMNNEFKLDDRTRFTADLSYSMNKRHEQILETYAGYGLGTGGVTPANGTIGRTFDNIAFEQSQDDFPTYGEGLNYADASRVSLGDRAPWGGWGHDGAIRFPDVQEKVYAMDLRLNHEVEGFFSGFDVGVNWTHRSKEKTVSDNDLFLKNGRQQVLVDPQFLEQSPNLGFAGFGPTLAFNPSKLLGTYYDIAPIRDANYYDKSWSILEDVFTWHAKANIDWGHLTGNVGVQVVNQSQRSEGIVINGLEPGQPIVPQRIRDGDDYTDVLPSLNLIYDLGGGHRLRFAASKTMARPRMDDMRANVAPGFNSLVCSGQTCAPGTVVNPWSASGGNPKLKPWRANSLDAAYEWYINPTTYLSIAGFYKDVKTYIYQQSGTFDFSGIPLPTTASAIPGGVIISNIGQITLPANGKGGNVKGLEFSGAFNFGTLTRFLDGLGVQGSLSLTESNLNPTSNPDPTQAVRIPGLSGTVYNLTGYYERGGFQARISQRYRSGFKGEVTQLFATRGVTEILADKQVDAQIGYTLQGGALEGLGLLFQVNNLTNSPYRTRIGLDGGGTKTADGDALIETYEKYGRQFLLGLNYRF</sequence>